<dbReference type="GO" id="GO:0003677">
    <property type="term" value="F:DNA binding"/>
    <property type="evidence" value="ECO:0007669"/>
    <property type="project" value="UniProtKB-KW"/>
</dbReference>
<dbReference type="InterPro" id="IPR039422">
    <property type="entry name" value="MarR/SlyA-like"/>
</dbReference>
<dbReference type="GO" id="GO:0006950">
    <property type="term" value="P:response to stress"/>
    <property type="evidence" value="ECO:0007669"/>
    <property type="project" value="TreeGrafter"/>
</dbReference>
<evidence type="ECO:0000313" key="3">
    <source>
        <dbReference type="Proteomes" id="UP001183629"/>
    </source>
</evidence>
<evidence type="ECO:0000313" key="2">
    <source>
        <dbReference type="EMBL" id="MDR7321771.1"/>
    </source>
</evidence>
<dbReference type="PANTHER" id="PTHR33164:SF57">
    <property type="entry name" value="MARR-FAMILY TRANSCRIPTIONAL REGULATOR"/>
    <property type="match status" value="1"/>
</dbReference>
<dbReference type="Proteomes" id="UP001183629">
    <property type="component" value="Unassembled WGS sequence"/>
</dbReference>
<protein>
    <submittedName>
        <fullName evidence="2">DNA-binding MarR family transcriptional regulator</fullName>
    </submittedName>
</protein>
<name>A0AAE3ZN24_9ACTN</name>
<dbReference type="InterPro" id="IPR036388">
    <property type="entry name" value="WH-like_DNA-bd_sf"/>
</dbReference>
<dbReference type="InterPro" id="IPR001845">
    <property type="entry name" value="HTH_ArsR_DNA-bd_dom"/>
</dbReference>
<evidence type="ECO:0000259" key="1">
    <source>
        <dbReference type="PROSITE" id="PS50995"/>
    </source>
</evidence>
<dbReference type="SMART" id="SM00418">
    <property type="entry name" value="HTH_ARSR"/>
    <property type="match status" value="1"/>
</dbReference>
<keyword evidence="3" id="KW-1185">Reference proteome</keyword>
<dbReference type="SUPFAM" id="SSF46785">
    <property type="entry name" value="Winged helix' DNA-binding domain"/>
    <property type="match status" value="1"/>
</dbReference>
<sequence length="154" mass="16699">MDDSGDDVLGTIETEIALLMRMGEATRRAIPVEPHRALDRAAYVILRKLAEAGPTNVSVLATRLNLDGSTITRQVSAMQRAGLVTRSPDPADGRGTLVSPTDHGLHCVSVVRAARRDIYGQLLADWNATDRATLATLMHRLNVSLSAYRPTARN</sequence>
<feature type="domain" description="HTH marR-type" evidence="1">
    <location>
        <begin position="1"/>
        <end position="143"/>
    </location>
</feature>
<keyword evidence="2" id="KW-0238">DNA-binding</keyword>
<reference evidence="2 3" key="1">
    <citation type="submission" date="2023-07" db="EMBL/GenBank/DDBJ databases">
        <title>Sequencing the genomes of 1000 actinobacteria strains.</title>
        <authorList>
            <person name="Klenk H.-P."/>
        </authorList>
    </citation>
    <scope>NUCLEOTIDE SEQUENCE [LARGE SCALE GENOMIC DNA]</scope>
    <source>
        <strain evidence="2 3">DSM 44711</strain>
    </source>
</reference>
<dbReference type="PRINTS" id="PR00598">
    <property type="entry name" value="HTHMARR"/>
</dbReference>
<comment type="caution">
    <text evidence="2">The sequence shown here is derived from an EMBL/GenBank/DDBJ whole genome shotgun (WGS) entry which is preliminary data.</text>
</comment>
<organism evidence="2 3">
    <name type="scientific">Catenuloplanes niger</name>
    <dbReference type="NCBI Taxonomy" id="587534"/>
    <lineage>
        <taxon>Bacteria</taxon>
        <taxon>Bacillati</taxon>
        <taxon>Actinomycetota</taxon>
        <taxon>Actinomycetes</taxon>
        <taxon>Micromonosporales</taxon>
        <taxon>Micromonosporaceae</taxon>
        <taxon>Catenuloplanes</taxon>
    </lineage>
</organism>
<proteinExistence type="predicted"/>
<dbReference type="CDD" id="cd00090">
    <property type="entry name" value="HTH_ARSR"/>
    <property type="match status" value="1"/>
</dbReference>
<dbReference type="InterPro" id="IPR011991">
    <property type="entry name" value="ArsR-like_HTH"/>
</dbReference>
<dbReference type="InterPro" id="IPR000835">
    <property type="entry name" value="HTH_MarR-typ"/>
</dbReference>
<dbReference type="PROSITE" id="PS50995">
    <property type="entry name" value="HTH_MARR_2"/>
    <property type="match status" value="1"/>
</dbReference>
<dbReference type="SMART" id="SM00347">
    <property type="entry name" value="HTH_MARR"/>
    <property type="match status" value="1"/>
</dbReference>
<dbReference type="AlphaFoldDB" id="A0AAE3ZN24"/>
<dbReference type="RefSeq" id="WP_310411082.1">
    <property type="nucleotide sequence ID" value="NZ_JAVDYC010000001.1"/>
</dbReference>
<accession>A0AAE3ZN24</accession>
<dbReference type="PANTHER" id="PTHR33164">
    <property type="entry name" value="TRANSCRIPTIONAL REGULATOR, MARR FAMILY"/>
    <property type="match status" value="1"/>
</dbReference>
<gene>
    <name evidence="2" type="ORF">J2S44_002021</name>
</gene>
<dbReference type="Gene3D" id="1.10.10.10">
    <property type="entry name" value="Winged helix-like DNA-binding domain superfamily/Winged helix DNA-binding domain"/>
    <property type="match status" value="1"/>
</dbReference>
<dbReference type="Pfam" id="PF01047">
    <property type="entry name" value="MarR"/>
    <property type="match status" value="1"/>
</dbReference>
<dbReference type="GO" id="GO:0003700">
    <property type="term" value="F:DNA-binding transcription factor activity"/>
    <property type="evidence" value="ECO:0007669"/>
    <property type="project" value="InterPro"/>
</dbReference>
<dbReference type="EMBL" id="JAVDYC010000001">
    <property type="protein sequence ID" value="MDR7321771.1"/>
    <property type="molecule type" value="Genomic_DNA"/>
</dbReference>
<dbReference type="InterPro" id="IPR036390">
    <property type="entry name" value="WH_DNA-bd_sf"/>
</dbReference>